<evidence type="ECO:0000313" key="3">
    <source>
        <dbReference type="Proteomes" id="UP001195483"/>
    </source>
</evidence>
<feature type="chain" id="PRO_5041910829" evidence="1">
    <location>
        <begin position="22"/>
        <end position="121"/>
    </location>
</feature>
<dbReference type="Proteomes" id="UP001195483">
    <property type="component" value="Unassembled WGS sequence"/>
</dbReference>
<sequence>MIILICLVLILQEQGSNEVESVRISSKVGKKQKRWRKYDGYKHWNQMAVSKIRSEIIALIENLEAAEEIKIILCGGTGEGISSLINNICSAIRGSFAVVAQPARDQQVTKRVSCHYFTILT</sequence>
<feature type="signal peptide" evidence="1">
    <location>
        <begin position="1"/>
        <end position="21"/>
    </location>
</feature>
<reference evidence="2" key="3">
    <citation type="submission" date="2023-05" db="EMBL/GenBank/DDBJ databases">
        <authorList>
            <person name="Smith C.H."/>
        </authorList>
    </citation>
    <scope>NUCLEOTIDE SEQUENCE</scope>
    <source>
        <strain evidence="2">CHS0354</strain>
        <tissue evidence="2">Mantle</tissue>
    </source>
</reference>
<accession>A0AAE0TKK7</accession>
<dbReference type="EMBL" id="JAEAOA010001867">
    <property type="protein sequence ID" value="KAK3612126.1"/>
    <property type="molecule type" value="Genomic_DNA"/>
</dbReference>
<dbReference type="AlphaFoldDB" id="A0AAE0TKK7"/>
<gene>
    <name evidence="2" type="ORF">CHS0354_031200</name>
</gene>
<organism evidence="2 3">
    <name type="scientific">Potamilus streckersoni</name>
    <dbReference type="NCBI Taxonomy" id="2493646"/>
    <lineage>
        <taxon>Eukaryota</taxon>
        <taxon>Metazoa</taxon>
        <taxon>Spiralia</taxon>
        <taxon>Lophotrochozoa</taxon>
        <taxon>Mollusca</taxon>
        <taxon>Bivalvia</taxon>
        <taxon>Autobranchia</taxon>
        <taxon>Heteroconchia</taxon>
        <taxon>Palaeoheterodonta</taxon>
        <taxon>Unionida</taxon>
        <taxon>Unionoidea</taxon>
        <taxon>Unionidae</taxon>
        <taxon>Ambleminae</taxon>
        <taxon>Lampsilini</taxon>
        <taxon>Potamilus</taxon>
    </lineage>
</organism>
<reference evidence="2" key="2">
    <citation type="journal article" date="2021" name="Genome Biol. Evol.">
        <title>Developing a high-quality reference genome for a parasitic bivalve with doubly uniparental inheritance (Bivalvia: Unionida).</title>
        <authorList>
            <person name="Smith C.H."/>
        </authorList>
    </citation>
    <scope>NUCLEOTIDE SEQUENCE</scope>
    <source>
        <strain evidence="2">CHS0354</strain>
        <tissue evidence="2">Mantle</tissue>
    </source>
</reference>
<keyword evidence="3" id="KW-1185">Reference proteome</keyword>
<evidence type="ECO:0000256" key="1">
    <source>
        <dbReference type="SAM" id="SignalP"/>
    </source>
</evidence>
<protein>
    <submittedName>
        <fullName evidence="2">Uncharacterized protein</fullName>
    </submittedName>
</protein>
<evidence type="ECO:0000313" key="2">
    <source>
        <dbReference type="EMBL" id="KAK3612126.1"/>
    </source>
</evidence>
<name>A0AAE0TKK7_9BIVA</name>
<keyword evidence="1" id="KW-0732">Signal</keyword>
<reference evidence="2" key="1">
    <citation type="journal article" date="2021" name="Genome Biol. Evol.">
        <title>A High-Quality Reference Genome for a Parasitic Bivalve with Doubly Uniparental Inheritance (Bivalvia: Unionida).</title>
        <authorList>
            <person name="Smith C.H."/>
        </authorList>
    </citation>
    <scope>NUCLEOTIDE SEQUENCE</scope>
    <source>
        <strain evidence="2">CHS0354</strain>
    </source>
</reference>
<comment type="caution">
    <text evidence="2">The sequence shown here is derived from an EMBL/GenBank/DDBJ whole genome shotgun (WGS) entry which is preliminary data.</text>
</comment>
<proteinExistence type="predicted"/>